<dbReference type="AlphaFoldDB" id="A0A5M8FR59"/>
<evidence type="ECO:0000313" key="2">
    <source>
        <dbReference type="EMBL" id="KAA6185851.1"/>
    </source>
</evidence>
<dbReference type="NCBIfam" id="TIGR01764">
    <property type="entry name" value="excise"/>
    <property type="match status" value="1"/>
</dbReference>
<dbReference type="EMBL" id="VWXX01000007">
    <property type="protein sequence ID" value="KAA6185851.1"/>
    <property type="molecule type" value="Genomic_DNA"/>
</dbReference>
<feature type="domain" description="Helix-turn-helix" evidence="1">
    <location>
        <begin position="7"/>
        <end position="56"/>
    </location>
</feature>
<dbReference type="InterPro" id="IPR010093">
    <property type="entry name" value="SinI_DNA-bd"/>
</dbReference>
<name>A0A5M8FR59_9GAMM</name>
<dbReference type="Pfam" id="PF12728">
    <property type="entry name" value="HTH_17"/>
    <property type="match status" value="1"/>
</dbReference>
<dbReference type="InterPro" id="IPR009061">
    <property type="entry name" value="DNA-bd_dom_put_sf"/>
</dbReference>
<dbReference type="SUPFAM" id="SSF46955">
    <property type="entry name" value="Putative DNA-binding domain"/>
    <property type="match status" value="1"/>
</dbReference>
<comment type="caution">
    <text evidence="2">The sequence shown here is derived from an EMBL/GenBank/DDBJ whole genome shotgun (WGS) entry which is preliminary data.</text>
</comment>
<dbReference type="InterPro" id="IPR041657">
    <property type="entry name" value="HTH_17"/>
</dbReference>
<keyword evidence="3" id="KW-1185">Reference proteome</keyword>
<protein>
    <submittedName>
        <fullName evidence="2">Helix-turn-helix domain-containing protein</fullName>
    </submittedName>
</protein>
<gene>
    <name evidence="2" type="ORF">F2Q65_07605</name>
</gene>
<dbReference type="Proteomes" id="UP000322981">
    <property type="component" value="Unassembled WGS sequence"/>
</dbReference>
<evidence type="ECO:0000313" key="3">
    <source>
        <dbReference type="Proteomes" id="UP000322981"/>
    </source>
</evidence>
<organism evidence="2 3">
    <name type="scientific">Thiohalocapsa marina</name>
    <dbReference type="NCBI Taxonomy" id="424902"/>
    <lineage>
        <taxon>Bacteria</taxon>
        <taxon>Pseudomonadati</taxon>
        <taxon>Pseudomonadota</taxon>
        <taxon>Gammaproteobacteria</taxon>
        <taxon>Chromatiales</taxon>
        <taxon>Chromatiaceae</taxon>
        <taxon>Thiohalocapsa</taxon>
    </lineage>
</organism>
<accession>A0A5M8FR59</accession>
<dbReference type="RefSeq" id="WP_150092025.1">
    <property type="nucleotide sequence ID" value="NZ_JBFUOH010000001.1"/>
</dbReference>
<sequence length="70" mass="8074">MDKIDKWLTIDELAGYIKMSRTKLYGMAQRGAIPASKIGTQWRFDREEIDQWMKAHATGNVGSDDKDKKQ</sequence>
<dbReference type="OrthoDB" id="9805928at2"/>
<proteinExistence type="predicted"/>
<reference evidence="2 3" key="1">
    <citation type="submission" date="2019-09" db="EMBL/GenBank/DDBJ databases">
        <title>Whole-genome sequence of the purple sulfur bacterium Thiohalocapsa marina DSM 19078.</title>
        <authorList>
            <person name="Kyndt J.A."/>
            <person name="Meyer T.E."/>
        </authorList>
    </citation>
    <scope>NUCLEOTIDE SEQUENCE [LARGE SCALE GENOMIC DNA]</scope>
    <source>
        <strain evidence="2 3">DSM 19078</strain>
    </source>
</reference>
<dbReference type="GO" id="GO:0003677">
    <property type="term" value="F:DNA binding"/>
    <property type="evidence" value="ECO:0007669"/>
    <property type="project" value="InterPro"/>
</dbReference>
<evidence type="ECO:0000259" key="1">
    <source>
        <dbReference type="Pfam" id="PF12728"/>
    </source>
</evidence>